<keyword evidence="3" id="KW-1185">Reference proteome</keyword>
<feature type="non-terminal residue" evidence="2">
    <location>
        <position position="169"/>
    </location>
</feature>
<sequence>MQRYGPAGELYLTAGRMQQAVEAFIAGEEWTKARRVARELEPRLEEYVEAKYKGLLKIVVNSNYSVSDDLDVTEIINLPVSLYTVLIRRSLLIQSTGQADALASLDLLSALDMLADQGCWDKCLAMAEQHAGFSASAKSHGSKSNGVGSQDASPSRAGSSMASEAVEGL</sequence>
<gene>
    <name evidence="2" type="ORF">PXEA_LOCUS15577</name>
</gene>
<dbReference type="OrthoDB" id="2186662at2759"/>
<dbReference type="Proteomes" id="UP000784294">
    <property type="component" value="Unassembled WGS sequence"/>
</dbReference>
<dbReference type="EMBL" id="CAAALY010054856">
    <property type="protein sequence ID" value="VEL22137.1"/>
    <property type="molecule type" value="Genomic_DNA"/>
</dbReference>
<protein>
    <submittedName>
        <fullName evidence="2">Uncharacterized protein</fullName>
    </submittedName>
</protein>
<name>A0A3S5APW8_9PLAT</name>
<feature type="region of interest" description="Disordered" evidence="1">
    <location>
        <begin position="137"/>
        <end position="169"/>
    </location>
</feature>
<dbReference type="AlphaFoldDB" id="A0A3S5APW8"/>
<comment type="caution">
    <text evidence="2">The sequence shown here is derived from an EMBL/GenBank/DDBJ whole genome shotgun (WGS) entry which is preliminary data.</text>
</comment>
<accession>A0A3S5APW8</accession>
<reference evidence="2" key="1">
    <citation type="submission" date="2018-11" db="EMBL/GenBank/DDBJ databases">
        <authorList>
            <consortium name="Pathogen Informatics"/>
        </authorList>
    </citation>
    <scope>NUCLEOTIDE SEQUENCE</scope>
</reference>
<evidence type="ECO:0000313" key="2">
    <source>
        <dbReference type="EMBL" id="VEL22137.1"/>
    </source>
</evidence>
<feature type="compositionally biased region" description="Polar residues" evidence="1">
    <location>
        <begin position="137"/>
        <end position="162"/>
    </location>
</feature>
<evidence type="ECO:0000313" key="3">
    <source>
        <dbReference type="Proteomes" id="UP000784294"/>
    </source>
</evidence>
<proteinExistence type="predicted"/>
<evidence type="ECO:0000256" key="1">
    <source>
        <dbReference type="SAM" id="MobiDB-lite"/>
    </source>
</evidence>
<organism evidence="2 3">
    <name type="scientific">Protopolystoma xenopodis</name>
    <dbReference type="NCBI Taxonomy" id="117903"/>
    <lineage>
        <taxon>Eukaryota</taxon>
        <taxon>Metazoa</taxon>
        <taxon>Spiralia</taxon>
        <taxon>Lophotrochozoa</taxon>
        <taxon>Platyhelminthes</taxon>
        <taxon>Monogenea</taxon>
        <taxon>Polyopisthocotylea</taxon>
        <taxon>Polystomatidea</taxon>
        <taxon>Polystomatidae</taxon>
        <taxon>Protopolystoma</taxon>
    </lineage>
</organism>